<dbReference type="GO" id="GO:0005975">
    <property type="term" value="P:carbohydrate metabolic process"/>
    <property type="evidence" value="ECO:0007669"/>
    <property type="project" value="InterPro"/>
</dbReference>
<feature type="domain" description="GH18" evidence="2">
    <location>
        <begin position="46"/>
        <end position="330"/>
    </location>
</feature>
<dbReference type="AlphaFoldDB" id="A0A6P8B923"/>
<keyword evidence="3" id="KW-1185">Reference proteome</keyword>
<dbReference type="GeneID" id="41958569"/>
<dbReference type="KEGG" id="pgri:PgNI_03606"/>
<evidence type="ECO:0000313" key="4">
    <source>
        <dbReference type="RefSeq" id="XP_030983686.1"/>
    </source>
</evidence>
<feature type="signal peptide" evidence="1">
    <location>
        <begin position="1"/>
        <end position="21"/>
    </location>
</feature>
<dbReference type="Pfam" id="PF00704">
    <property type="entry name" value="Glyco_hydro_18"/>
    <property type="match status" value="1"/>
</dbReference>
<dbReference type="InterPro" id="IPR017853">
    <property type="entry name" value="GH"/>
</dbReference>
<dbReference type="RefSeq" id="XP_030983686.1">
    <property type="nucleotide sequence ID" value="XM_031123660.1"/>
</dbReference>
<dbReference type="PROSITE" id="PS51910">
    <property type="entry name" value="GH18_2"/>
    <property type="match status" value="1"/>
</dbReference>
<accession>A0A6P8B923</accession>
<organism evidence="3 4">
    <name type="scientific">Pyricularia grisea</name>
    <name type="common">Crabgrass-specific blast fungus</name>
    <name type="synonym">Magnaporthe grisea</name>
    <dbReference type="NCBI Taxonomy" id="148305"/>
    <lineage>
        <taxon>Eukaryota</taxon>
        <taxon>Fungi</taxon>
        <taxon>Dikarya</taxon>
        <taxon>Ascomycota</taxon>
        <taxon>Pezizomycotina</taxon>
        <taxon>Sordariomycetes</taxon>
        <taxon>Sordariomycetidae</taxon>
        <taxon>Magnaporthales</taxon>
        <taxon>Pyriculariaceae</taxon>
        <taxon>Pyricularia</taxon>
    </lineage>
</organism>
<evidence type="ECO:0000313" key="3">
    <source>
        <dbReference type="Proteomes" id="UP000515153"/>
    </source>
</evidence>
<dbReference type="CDD" id="cd06546">
    <property type="entry name" value="GH18_CTS3_chitinase"/>
    <property type="match status" value="1"/>
</dbReference>
<proteinExistence type="predicted"/>
<evidence type="ECO:0000259" key="2">
    <source>
        <dbReference type="PROSITE" id="PS51910"/>
    </source>
</evidence>
<protein>
    <recommendedName>
        <fullName evidence="2">GH18 domain-containing protein</fullName>
    </recommendedName>
</protein>
<name>A0A6P8B923_PYRGI</name>
<reference evidence="4" key="1">
    <citation type="journal article" date="2019" name="Mol. Biol. Evol.">
        <title>Blast fungal genomes show frequent chromosomal changes, gene gains and losses, and effector gene turnover.</title>
        <authorList>
            <person name="Gomez Luciano L.B."/>
            <person name="Jason Tsai I."/>
            <person name="Chuma I."/>
            <person name="Tosa Y."/>
            <person name="Chen Y.H."/>
            <person name="Li J.Y."/>
            <person name="Li M.Y."/>
            <person name="Jade Lu M.Y."/>
            <person name="Nakayashiki H."/>
            <person name="Li W.H."/>
        </authorList>
    </citation>
    <scope>NUCLEOTIDE SEQUENCE</scope>
    <source>
        <strain evidence="4">NI907</strain>
    </source>
</reference>
<dbReference type="Proteomes" id="UP000515153">
    <property type="component" value="Unplaced"/>
</dbReference>
<sequence>MKYSFLGNILHMLLAATSSLALPLENSQPANTTSAEADLLAVSPLPRLAIYFQTTHSSSTGRPISMLPLITEKGIALTHLYVCTLHVNYDGVIHLNDFPPENPRFATLWREAEVLRNSGVRVMAMVGGAAEGSFSSRTLDAPDGDPNFEKYYGQLRDVLRDFKLQGLDIDVEQPMSLRGAIRLVRRLREDFGPDFIITQAPVGTALNRLGAPNLSGFSYRDLDMAVGGSIEFYNAQFYNGFGDMSTTAAYDSVISAGWDPKRIVAGQITTPANGQQWVPFDELKQTMDELRAKYGEIGGIMGWEYFNGKPGGEEEPWEWAQQITAILRPDMPTTLTVSQADADALDEAWAVSVAAQPRMALAPTGFDPETPDVDYQALVNA</sequence>
<evidence type="ECO:0000256" key="1">
    <source>
        <dbReference type="SAM" id="SignalP"/>
    </source>
</evidence>
<gene>
    <name evidence="4" type="ORF">PgNI_03606</name>
</gene>
<reference evidence="4" key="2">
    <citation type="submission" date="2019-10" db="EMBL/GenBank/DDBJ databases">
        <authorList>
            <consortium name="NCBI Genome Project"/>
        </authorList>
    </citation>
    <scope>NUCLEOTIDE SEQUENCE</scope>
    <source>
        <strain evidence="4">NI907</strain>
    </source>
</reference>
<dbReference type="Gene3D" id="3.20.20.80">
    <property type="entry name" value="Glycosidases"/>
    <property type="match status" value="1"/>
</dbReference>
<dbReference type="InterPro" id="IPR001223">
    <property type="entry name" value="Glyco_hydro18_cat"/>
</dbReference>
<reference evidence="4" key="3">
    <citation type="submission" date="2025-08" db="UniProtKB">
        <authorList>
            <consortium name="RefSeq"/>
        </authorList>
    </citation>
    <scope>IDENTIFICATION</scope>
    <source>
        <strain evidence="4">NI907</strain>
    </source>
</reference>
<dbReference type="SUPFAM" id="SSF51445">
    <property type="entry name" value="(Trans)glycosidases"/>
    <property type="match status" value="1"/>
</dbReference>
<feature type="chain" id="PRO_5028222522" description="GH18 domain-containing protein" evidence="1">
    <location>
        <begin position="22"/>
        <end position="381"/>
    </location>
</feature>
<keyword evidence="1" id="KW-0732">Signal</keyword>